<dbReference type="GO" id="GO:0005634">
    <property type="term" value="C:nucleus"/>
    <property type="evidence" value="ECO:0007669"/>
    <property type="project" value="TreeGrafter"/>
</dbReference>
<gene>
    <name evidence="3" type="ORF">EVEC_LOCUS9114</name>
</gene>
<dbReference type="WBParaSite" id="EVEC_0000971701-mRNA-1">
    <property type="protein sequence ID" value="EVEC_0000971701-mRNA-1"/>
    <property type="gene ID" value="EVEC_0000971701"/>
</dbReference>
<dbReference type="AlphaFoldDB" id="A0A0N4VG22"/>
<dbReference type="PANTHER" id="PTHR33861">
    <property type="entry name" value="PROTEIN CBG18333"/>
    <property type="match status" value="1"/>
</dbReference>
<dbReference type="Proteomes" id="UP000274131">
    <property type="component" value="Unassembled WGS sequence"/>
</dbReference>
<proteinExistence type="predicted"/>
<dbReference type="Pfam" id="PF15189">
    <property type="entry name" value="MEIOC"/>
    <property type="match status" value="1"/>
</dbReference>
<evidence type="ECO:0000313" key="5">
    <source>
        <dbReference type="WBParaSite" id="EVEC_0000971701-mRNA-1"/>
    </source>
</evidence>
<dbReference type="GO" id="GO:0048255">
    <property type="term" value="P:mRNA stabilization"/>
    <property type="evidence" value="ECO:0007669"/>
    <property type="project" value="TreeGrafter"/>
</dbReference>
<name>A0A0N4VG22_ENTVE</name>
<dbReference type="PANTHER" id="PTHR33861:SF5">
    <property type="entry name" value="GAMMA-TUBULIN COMPLEX COMPONENT"/>
    <property type="match status" value="1"/>
</dbReference>
<dbReference type="OrthoDB" id="5978002at2759"/>
<evidence type="ECO:0000313" key="4">
    <source>
        <dbReference type="Proteomes" id="UP000274131"/>
    </source>
</evidence>
<evidence type="ECO:0000256" key="1">
    <source>
        <dbReference type="SAM" id="Coils"/>
    </source>
</evidence>
<evidence type="ECO:0000313" key="3">
    <source>
        <dbReference type="EMBL" id="VDD94363.1"/>
    </source>
</evidence>
<feature type="region of interest" description="Disordered" evidence="2">
    <location>
        <begin position="1"/>
        <end position="35"/>
    </location>
</feature>
<dbReference type="STRING" id="51028.A0A0N4VG22"/>
<organism evidence="5">
    <name type="scientific">Enterobius vermicularis</name>
    <name type="common">Human pinworm</name>
    <dbReference type="NCBI Taxonomy" id="51028"/>
    <lineage>
        <taxon>Eukaryota</taxon>
        <taxon>Metazoa</taxon>
        <taxon>Ecdysozoa</taxon>
        <taxon>Nematoda</taxon>
        <taxon>Chromadorea</taxon>
        <taxon>Rhabditida</taxon>
        <taxon>Spirurina</taxon>
        <taxon>Oxyuridomorpha</taxon>
        <taxon>Oxyuroidea</taxon>
        <taxon>Oxyuridae</taxon>
        <taxon>Enterobius</taxon>
    </lineage>
</organism>
<evidence type="ECO:0000256" key="2">
    <source>
        <dbReference type="SAM" id="MobiDB-lite"/>
    </source>
</evidence>
<accession>A0A0N4VG22</accession>
<keyword evidence="4" id="KW-1185">Reference proteome</keyword>
<dbReference type="EMBL" id="UXUI01009821">
    <property type="protein sequence ID" value="VDD94363.1"/>
    <property type="molecule type" value="Genomic_DNA"/>
</dbReference>
<dbReference type="GO" id="GO:0007144">
    <property type="term" value="P:female meiosis I"/>
    <property type="evidence" value="ECO:0007669"/>
    <property type="project" value="TreeGrafter"/>
</dbReference>
<feature type="coiled-coil region" evidence="1">
    <location>
        <begin position="199"/>
        <end position="233"/>
    </location>
</feature>
<dbReference type="GO" id="GO:0007141">
    <property type="term" value="P:male meiosis I"/>
    <property type="evidence" value="ECO:0007669"/>
    <property type="project" value="TreeGrafter"/>
</dbReference>
<reference evidence="3 4" key="2">
    <citation type="submission" date="2018-10" db="EMBL/GenBank/DDBJ databases">
        <authorList>
            <consortium name="Pathogen Informatics"/>
        </authorList>
    </citation>
    <scope>NUCLEOTIDE SEQUENCE [LARGE SCALE GENOMIC DNA]</scope>
</reference>
<feature type="compositionally biased region" description="Low complexity" evidence="2">
    <location>
        <begin position="13"/>
        <end position="30"/>
    </location>
</feature>
<dbReference type="GO" id="GO:0005737">
    <property type="term" value="C:cytoplasm"/>
    <property type="evidence" value="ECO:0007669"/>
    <property type="project" value="TreeGrafter"/>
</dbReference>
<dbReference type="InterPro" id="IPR027963">
    <property type="entry name" value="MEIOC"/>
</dbReference>
<keyword evidence="1" id="KW-0175">Coiled coil</keyword>
<protein>
    <submittedName>
        <fullName evidence="3 5">Uncharacterized protein</fullName>
    </submittedName>
</protein>
<sequence>MEGSNASDRAESVRSSSESQNSPKQSQSPPYRCDFPATSFWNNPELLKLNMEGCSTSEPTLAPSPTFVPPCTAPKPAKIVNPKPVLPQAPSNAPFPQTNNADVTSLSHTANWAPPPIAAPNTTMPVPRPIIGQQQGFMRNDRISHDESELELLSAEILRQQAIYEHIYSLIMTGKLPVPPLMRMWSPQVRPCQRRSAVALELHVRLEECSEQYRQLEKERKKTEAELARHNLGKKISSTNNMPIPRLAQAPSRIDRLIVDFFREHARVVTLLGKMEQLRECPLPRSVHNALQGLRDAVKVLQQCRFNERQAIFQQLRGEILRYNDDRETAALASALTQVNKAVVRARAANWCALMWTIGADAEAEIQIQRILQADFELAPPEIKQRPI</sequence>
<reference evidence="5" key="1">
    <citation type="submission" date="2017-02" db="UniProtKB">
        <authorList>
            <consortium name="WormBaseParasite"/>
        </authorList>
    </citation>
    <scope>IDENTIFICATION</scope>
</reference>